<sequence>MEAATEIEDEPALDAGPGGRVPQRTCIVTRAVAAPDALIRFVLDPEGAVVPDLRARLPGRGAWVGARRETVAEAVRRRQFQRAFKGKAKAVPEDLADRVGAGLRADLRQALALANKAGCVVTGFGKVEAAIGGEPGIAALFHAAEASPDGRRKLTQALRRRHGDAISGIPIVDDLSESELDMALGRDHVIHAALVAGVGATGCLARWRRLRSFEGAGTAIEEPGLARDDGGDPPLPGGP</sequence>
<organism evidence="4 5">
    <name type="scientific">Methylobacterium dankookense</name>
    <dbReference type="NCBI Taxonomy" id="560405"/>
    <lineage>
        <taxon>Bacteria</taxon>
        <taxon>Pseudomonadati</taxon>
        <taxon>Pseudomonadota</taxon>
        <taxon>Alphaproteobacteria</taxon>
        <taxon>Hyphomicrobiales</taxon>
        <taxon>Methylobacteriaceae</taxon>
        <taxon>Methylobacterium</taxon>
    </lineage>
</organism>
<dbReference type="Gene3D" id="3.30.1230.10">
    <property type="entry name" value="YlxR-like"/>
    <property type="match status" value="1"/>
</dbReference>
<dbReference type="Proteomes" id="UP001055303">
    <property type="component" value="Unassembled WGS sequence"/>
</dbReference>
<dbReference type="CDD" id="cd00279">
    <property type="entry name" value="YlxR"/>
    <property type="match status" value="1"/>
</dbReference>
<dbReference type="SUPFAM" id="SSF64376">
    <property type="entry name" value="YlxR-like"/>
    <property type="match status" value="1"/>
</dbReference>
<dbReference type="AlphaFoldDB" id="A0A564FZG4"/>
<dbReference type="InterPro" id="IPR007393">
    <property type="entry name" value="YlxR_dom"/>
</dbReference>
<feature type="region of interest" description="Disordered" evidence="1">
    <location>
        <begin position="218"/>
        <end position="239"/>
    </location>
</feature>
<dbReference type="SUPFAM" id="SSF55315">
    <property type="entry name" value="L30e-like"/>
    <property type="match status" value="1"/>
</dbReference>
<dbReference type="InterPro" id="IPR035931">
    <property type="entry name" value="YlxR-like_sf"/>
</dbReference>
<name>A0A564FZG4_9HYPH</name>
<gene>
    <name evidence="3" type="ORF">IFDJLNFL_2999</name>
    <name evidence="4" type="ORF">MTDSW087_03064</name>
</gene>
<keyword evidence="6" id="KW-1185">Reference proteome</keyword>
<dbReference type="InterPro" id="IPR029064">
    <property type="entry name" value="Ribosomal_eL30-like_sf"/>
</dbReference>
<evidence type="ECO:0000313" key="3">
    <source>
        <dbReference type="EMBL" id="GJD57099.1"/>
    </source>
</evidence>
<proteinExistence type="predicted"/>
<dbReference type="InterPro" id="IPR037465">
    <property type="entry name" value="YlxR"/>
</dbReference>
<reference evidence="3" key="2">
    <citation type="journal article" date="2021" name="Front. Microbiol.">
        <title>Comprehensive Comparative Genomics and Phenotyping of Methylobacterium Species.</title>
        <authorList>
            <person name="Alessa O."/>
            <person name="Ogura Y."/>
            <person name="Fujitani Y."/>
            <person name="Takami H."/>
            <person name="Hayashi T."/>
            <person name="Sahin N."/>
            <person name="Tani A."/>
        </authorList>
    </citation>
    <scope>NUCLEOTIDE SEQUENCE</scope>
    <source>
        <strain evidence="3">DSM 22415</strain>
    </source>
</reference>
<evidence type="ECO:0000313" key="4">
    <source>
        <dbReference type="EMBL" id="VUF13362.1"/>
    </source>
</evidence>
<dbReference type="Gene3D" id="3.30.1330.30">
    <property type="match status" value="1"/>
</dbReference>
<feature type="domain" description="YlxR" evidence="2">
    <location>
        <begin position="24"/>
        <end position="98"/>
    </location>
</feature>
<evidence type="ECO:0000259" key="2">
    <source>
        <dbReference type="Pfam" id="PF04296"/>
    </source>
</evidence>
<reference evidence="3" key="3">
    <citation type="submission" date="2021-08" db="EMBL/GenBank/DDBJ databases">
        <authorList>
            <person name="Tani A."/>
            <person name="Ola A."/>
            <person name="Ogura Y."/>
            <person name="Katsura K."/>
            <person name="Hayashi T."/>
        </authorList>
    </citation>
    <scope>NUCLEOTIDE SEQUENCE</scope>
    <source>
        <strain evidence="3">DSM 22415</strain>
    </source>
</reference>
<dbReference type="OrthoDB" id="9799836at2"/>
<dbReference type="Proteomes" id="UP000401717">
    <property type="component" value="Unassembled WGS sequence"/>
</dbReference>
<protein>
    <recommendedName>
        <fullName evidence="2">YlxR domain-containing protein</fullName>
    </recommendedName>
</protein>
<dbReference type="RefSeq" id="WP_144765312.1">
    <property type="nucleotide sequence ID" value="NZ_BPQI01000086.1"/>
</dbReference>
<dbReference type="PANTHER" id="PTHR34215:SF1">
    <property type="entry name" value="YLXR DOMAIN-CONTAINING PROTEIN"/>
    <property type="match status" value="1"/>
</dbReference>
<reference evidence="4 5" key="1">
    <citation type="submission" date="2019-06" db="EMBL/GenBank/DDBJ databases">
        <authorList>
            <person name="Rodrigo-Torres L."/>
            <person name="Arahal R. D."/>
            <person name="Lucena T."/>
        </authorList>
    </citation>
    <scope>NUCLEOTIDE SEQUENCE [LARGE SCALE GENOMIC DNA]</scope>
    <source>
        <strain evidence="4 5">SW08-7</strain>
    </source>
</reference>
<evidence type="ECO:0000313" key="6">
    <source>
        <dbReference type="Proteomes" id="UP001055303"/>
    </source>
</evidence>
<evidence type="ECO:0000313" key="5">
    <source>
        <dbReference type="Proteomes" id="UP000401717"/>
    </source>
</evidence>
<dbReference type="EMBL" id="BPQI01000086">
    <property type="protein sequence ID" value="GJD57099.1"/>
    <property type="molecule type" value="Genomic_DNA"/>
</dbReference>
<dbReference type="NCBIfam" id="NF006622">
    <property type="entry name" value="PRK09190.1"/>
    <property type="match status" value="1"/>
</dbReference>
<dbReference type="PANTHER" id="PTHR34215">
    <property type="entry name" value="BLL0784 PROTEIN"/>
    <property type="match status" value="1"/>
</dbReference>
<dbReference type="Pfam" id="PF04296">
    <property type="entry name" value="YlxR"/>
    <property type="match status" value="1"/>
</dbReference>
<dbReference type="EMBL" id="CABFVH010000018">
    <property type="protein sequence ID" value="VUF13362.1"/>
    <property type="molecule type" value="Genomic_DNA"/>
</dbReference>
<evidence type="ECO:0000256" key="1">
    <source>
        <dbReference type="SAM" id="MobiDB-lite"/>
    </source>
</evidence>
<accession>A0A564FZG4</accession>